<keyword evidence="1" id="KW-1133">Transmembrane helix</keyword>
<keyword evidence="3" id="KW-1185">Reference proteome</keyword>
<dbReference type="EMBL" id="JBDKXB010000030">
    <property type="protein sequence ID" value="MEY6433860.1"/>
    <property type="molecule type" value="Genomic_DNA"/>
</dbReference>
<dbReference type="Proteomes" id="UP001564408">
    <property type="component" value="Unassembled WGS sequence"/>
</dbReference>
<sequence>MRSNAAEPAETTPWYRQFWPWFLIAPPAVAVVGGLATLWLALSSPNPLVVDDYSRIARAIEKRLERDQAAAALGLRAEIRIVAAAGLVQVHLYPETVQPEALELRLSHPLIEERDRVLPLTRVPDGWSAELEPPEGRWYVQLYPGDRVWRLSGELTGSRSLVLVPPAYADPP</sequence>
<keyword evidence="1" id="KW-0472">Membrane</keyword>
<evidence type="ECO:0000313" key="3">
    <source>
        <dbReference type="Proteomes" id="UP001564408"/>
    </source>
</evidence>
<evidence type="ECO:0000256" key="1">
    <source>
        <dbReference type="SAM" id="Phobius"/>
    </source>
</evidence>
<dbReference type="RefSeq" id="WP_369668246.1">
    <property type="nucleotide sequence ID" value="NZ_JBDKXB010000030.1"/>
</dbReference>
<gene>
    <name evidence="2" type="ORF">ABC977_15760</name>
</gene>
<dbReference type="InterPro" id="IPR008620">
    <property type="entry name" value="FixH"/>
</dbReference>
<dbReference type="Pfam" id="PF05751">
    <property type="entry name" value="FixH"/>
    <property type="match status" value="1"/>
</dbReference>
<keyword evidence="1" id="KW-0812">Transmembrane</keyword>
<protein>
    <submittedName>
        <fullName evidence="2">FixH family protein</fullName>
    </submittedName>
</protein>
<reference evidence="2 3" key="1">
    <citation type="submission" date="2024-05" db="EMBL/GenBank/DDBJ databases">
        <title>Genome Sequence and Characterization of the New Strain Purple Sulfur Bacterium of Genus Thioalkalicoccus.</title>
        <authorList>
            <person name="Bryantseva I.A."/>
            <person name="Kyndt J.A."/>
            <person name="Imhoff J.F."/>
        </authorList>
    </citation>
    <scope>NUCLEOTIDE SEQUENCE [LARGE SCALE GENOMIC DNA]</scope>
    <source>
        <strain evidence="2 3">Um2</strain>
    </source>
</reference>
<comment type="caution">
    <text evidence="2">The sequence shown here is derived from an EMBL/GenBank/DDBJ whole genome shotgun (WGS) entry which is preliminary data.</text>
</comment>
<proteinExistence type="predicted"/>
<organism evidence="2 3">
    <name type="scientific">Thioalkalicoccus limnaeus</name>
    <dbReference type="NCBI Taxonomy" id="120681"/>
    <lineage>
        <taxon>Bacteria</taxon>
        <taxon>Pseudomonadati</taxon>
        <taxon>Pseudomonadota</taxon>
        <taxon>Gammaproteobacteria</taxon>
        <taxon>Chromatiales</taxon>
        <taxon>Chromatiaceae</taxon>
        <taxon>Thioalkalicoccus</taxon>
    </lineage>
</organism>
<evidence type="ECO:0000313" key="2">
    <source>
        <dbReference type="EMBL" id="MEY6433860.1"/>
    </source>
</evidence>
<feature type="transmembrane region" description="Helical" evidence="1">
    <location>
        <begin position="21"/>
        <end position="42"/>
    </location>
</feature>
<name>A0ABV4BI18_9GAMM</name>
<accession>A0ABV4BI18</accession>